<keyword evidence="6" id="KW-1185">Reference proteome</keyword>
<dbReference type="Pfam" id="PF17070">
    <property type="entry name" value="Thx"/>
    <property type="match status" value="1"/>
</dbReference>
<dbReference type="EMBL" id="CP002691">
    <property type="protein sequence ID" value="AEE51979.1"/>
    <property type="molecule type" value="Genomic_DNA"/>
</dbReference>
<evidence type="ECO:0000313" key="5">
    <source>
        <dbReference type="EMBL" id="AEE51979.1"/>
    </source>
</evidence>
<dbReference type="InterPro" id="IPR030826">
    <property type="entry name" value="Ribosomal_bTHX/bTHXc/bTHXm"/>
</dbReference>
<proteinExistence type="inferred from homology"/>
<organism evidence="5 6">
    <name type="scientific">Haliscomenobacter hydrossis (strain ATCC 27775 / DSM 1100 / LMG 10767 / O)</name>
    <dbReference type="NCBI Taxonomy" id="760192"/>
    <lineage>
        <taxon>Bacteria</taxon>
        <taxon>Pseudomonadati</taxon>
        <taxon>Bacteroidota</taxon>
        <taxon>Saprospiria</taxon>
        <taxon>Saprospirales</taxon>
        <taxon>Haliscomenobacteraceae</taxon>
        <taxon>Haliscomenobacter</taxon>
    </lineage>
</organism>
<dbReference type="AlphaFoldDB" id="F4L4H8"/>
<dbReference type="GO" id="GO:0005840">
    <property type="term" value="C:ribosome"/>
    <property type="evidence" value="ECO:0007669"/>
    <property type="project" value="UniProtKB-KW"/>
</dbReference>
<evidence type="ECO:0000313" key="6">
    <source>
        <dbReference type="Proteomes" id="UP000008461"/>
    </source>
</evidence>
<dbReference type="HOGENOM" id="CLU_209110_5_0_10"/>
<reference key="2">
    <citation type="submission" date="2011-04" db="EMBL/GenBank/DDBJ databases">
        <title>Complete sequence of chromosome of Haliscomenobacter hydrossis DSM 1100.</title>
        <authorList>
            <consortium name="US DOE Joint Genome Institute (JGI-PGF)"/>
            <person name="Lucas S."/>
            <person name="Han J."/>
            <person name="Lapidus A."/>
            <person name="Bruce D."/>
            <person name="Goodwin L."/>
            <person name="Pitluck S."/>
            <person name="Peters L."/>
            <person name="Kyrpides N."/>
            <person name="Mavromatis K."/>
            <person name="Ivanova N."/>
            <person name="Ovchinnikova G."/>
            <person name="Pagani I."/>
            <person name="Daligault H."/>
            <person name="Detter J.C."/>
            <person name="Han C."/>
            <person name="Land M."/>
            <person name="Hauser L."/>
            <person name="Markowitz V."/>
            <person name="Cheng J.-F."/>
            <person name="Hugenholtz P."/>
            <person name="Woyke T."/>
            <person name="Wu D."/>
            <person name="Verbarg S."/>
            <person name="Frueling A."/>
            <person name="Brambilla E."/>
            <person name="Klenk H.-P."/>
            <person name="Eisen J.A."/>
        </authorList>
    </citation>
    <scope>NUCLEOTIDE SEQUENCE</scope>
    <source>
        <strain>DSM 1100</strain>
    </source>
</reference>
<gene>
    <name evidence="5" type="ordered locus">Halhy_4133</name>
</gene>
<evidence type="ECO:0000256" key="2">
    <source>
        <dbReference type="ARBA" id="ARBA00022980"/>
    </source>
</evidence>
<dbReference type="NCBIfam" id="TIGR04560">
    <property type="entry name" value="ribo_THX"/>
    <property type="match status" value="1"/>
</dbReference>
<comment type="similarity">
    <text evidence="1">Belongs to the bacterial ribosomal protein bTHX family.</text>
</comment>
<dbReference type="STRING" id="760192.Halhy_4133"/>
<name>F4L4H8_HALH1</name>
<protein>
    <recommendedName>
        <fullName evidence="7">30S ribosomal protein THX</fullName>
    </recommendedName>
</protein>
<dbReference type="Proteomes" id="UP000008461">
    <property type="component" value="Chromosome"/>
</dbReference>
<dbReference type="RefSeq" id="WP_013766517.1">
    <property type="nucleotide sequence ID" value="NC_015510.1"/>
</dbReference>
<reference evidence="5 6" key="1">
    <citation type="journal article" date="2011" name="Stand. Genomic Sci.">
        <title>Complete genome sequence of Haliscomenobacter hydrossis type strain (O).</title>
        <authorList>
            <consortium name="US DOE Joint Genome Institute (JGI-PGF)"/>
            <person name="Daligault H."/>
            <person name="Lapidus A."/>
            <person name="Zeytun A."/>
            <person name="Nolan M."/>
            <person name="Lucas S."/>
            <person name="Del Rio T.G."/>
            <person name="Tice H."/>
            <person name="Cheng J.F."/>
            <person name="Tapia R."/>
            <person name="Han C."/>
            <person name="Goodwin L."/>
            <person name="Pitluck S."/>
            <person name="Liolios K."/>
            <person name="Pagani I."/>
            <person name="Ivanova N."/>
            <person name="Huntemann M."/>
            <person name="Mavromatis K."/>
            <person name="Mikhailova N."/>
            <person name="Pati A."/>
            <person name="Chen A."/>
            <person name="Palaniappan K."/>
            <person name="Land M."/>
            <person name="Hauser L."/>
            <person name="Brambilla E.M."/>
            <person name="Rohde M."/>
            <person name="Verbarg S."/>
            <person name="Goker M."/>
            <person name="Bristow J."/>
            <person name="Eisen J.A."/>
            <person name="Markowitz V."/>
            <person name="Hugenholtz P."/>
            <person name="Kyrpides N.C."/>
            <person name="Klenk H.P."/>
            <person name="Woyke T."/>
        </authorList>
    </citation>
    <scope>NUCLEOTIDE SEQUENCE [LARGE SCALE GENOMIC DNA]</scope>
    <source>
        <strain evidence="6">ATCC 27775 / DSM 1100 / LMG 10767 / O</strain>
    </source>
</reference>
<sequence length="38" mass="4192">MGKGDKRTLRGKIFQGSYGNTRPKKGKNVKKQEPTVAS</sequence>
<dbReference type="GO" id="GO:1990904">
    <property type="term" value="C:ribonucleoprotein complex"/>
    <property type="evidence" value="ECO:0007669"/>
    <property type="project" value="UniProtKB-KW"/>
</dbReference>
<evidence type="ECO:0000256" key="3">
    <source>
        <dbReference type="ARBA" id="ARBA00023274"/>
    </source>
</evidence>
<feature type="region of interest" description="Disordered" evidence="4">
    <location>
        <begin position="1"/>
        <end position="38"/>
    </location>
</feature>
<accession>F4L4H8</accession>
<dbReference type="OrthoDB" id="965797at2"/>
<evidence type="ECO:0000256" key="4">
    <source>
        <dbReference type="SAM" id="MobiDB-lite"/>
    </source>
</evidence>
<dbReference type="InterPro" id="IPR031414">
    <property type="entry name" value="Ribosomal_bTHX"/>
</dbReference>
<dbReference type="KEGG" id="hhy:Halhy_4133"/>
<keyword evidence="3" id="KW-0687">Ribonucleoprotein</keyword>
<keyword evidence="2" id="KW-0689">Ribosomal protein</keyword>
<evidence type="ECO:0008006" key="7">
    <source>
        <dbReference type="Google" id="ProtNLM"/>
    </source>
</evidence>
<evidence type="ECO:0000256" key="1">
    <source>
        <dbReference type="ARBA" id="ARBA00010834"/>
    </source>
</evidence>